<dbReference type="GO" id="GO:0005886">
    <property type="term" value="C:plasma membrane"/>
    <property type="evidence" value="ECO:0007669"/>
    <property type="project" value="UniProtKB-SubCell"/>
</dbReference>
<dbReference type="Gene3D" id="3.30.1360.100">
    <property type="entry name" value="General secretion pathway protein M, EpsM"/>
    <property type="match status" value="1"/>
</dbReference>
<keyword evidence="5" id="KW-0997">Cell inner membrane</keyword>
<dbReference type="SUPFAM" id="SSF103054">
    <property type="entry name" value="General secretion pathway protein M, EpsM"/>
    <property type="match status" value="1"/>
</dbReference>
<evidence type="ECO:0000256" key="2">
    <source>
        <dbReference type="ARBA" id="ARBA00010637"/>
    </source>
</evidence>
<evidence type="ECO:0000256" key="7">
    <source>
        <dbReference type="ARBA" id="ARBA00022927"/>
    </source>
</evidence>
<evidence type="ECO:0000256" key="5">
    <source>
        <dbReference type="ARBA" id="ARBA00022519"/>
    </source>
</evidence>
<sequence length="168" mass="18222">MSRLNFFAHLSKLPFLQDLGARERLALAIGGVVVVLSFVWFTVLGPLQNKAESLTGRVAAREADLRWMEQAAREIRRLRGSAADQGAPRSESLLTAVDRSAKEAGIAPAIRHIESVGETGARVRVEGAVFDDLLLWLGNLRAVGVRGTGITIERRKTPGQVNATVVLE</sequence>
<gene>
    <name evidence="11" type="ORF">BECKDK2373C_GA0170839_102224</name>
</gene>
<comment type="subcellular location">
    <subcellularLocation>
        <location evidence="1">Cell inner membrane</location>
        <topology evidence="1">Single-pass membrane protein</topology>
    </subcellularLocation>
</comment>
<feature type="transmembrane region" description="Helical" evidence="10">
    <location>
        <begin position="25"/>
        <end position="47"/>
    </location>
</feature>
<evidence type="ECO:0000256" key="1">
    <source>
        <dbReference type="ARBA" id="ARBA00004377"/>
    </source>
</evidence>
<reference evidence="11" key="1">
    <citation type="submission" date="2019-02" db="EMBL/GenBank/DDBJ databases">
        <authorList>
            <person name="Gruber-Vodicka R. H."/>
            <person name="Seah K. B. B."/>
        </authorList>
    </citation>
    <scope>NUCLEOTIDE SEQUENCE</scope>
    <source>
        <strain evidence="11">BECK_DK161</strain>
    </source>
</reference>
<organism evidence="11">
    <name type="scientific">Candidatus Kentrum sp. DK</name>
    <dbReference type="NCBI Taxonomy" id="2126562"/>
    <lineage>
        <taxon>Bacteria</taxon>
        <taxon>Pseudomonadati</taxon>
        <taxon>Pseudomonadota</taxon>
        <taxon>Gammaproteobacteria</taxon>
        <taxon>Candidatus Kentrum</taxon>
    </lineage>
</organism>
<dbReference type="EMBL" id="CAADEY010000022">
    <property type="protein sequence ID" value="VFJ48619.1"/>
    <property type="molecule type" value="Genomic_DNA"/>
</dbReference>
<dbReference type="GO" id="GO:0015627">
    <property type="term" value="C:type II protein secretion system complex"/>
    <property type="evidence" value="ECO:0007669"/>
    <property type="project" value="InterPro"/>
</dbReference>
<protein>
    <submittedName>
        <fullName evidence="11">General secretion pathway protein M</fullName>
    </submittedName>
</protein>
<keyword evidence="9 10" id="KW-0472">Membrane</keyword>
<keyword evidence="7" id="KW-0653">Protein transport</keyword>
<evidence type="ECO:0000256" key="4">
    <source>
        <dbReference type="ARBA" id="ARBA00022475"/>
    </source>
</evidence>
<accession>A0A450S9E1</accession>
<keyword evidence="4" id="KW-1003">Cell membrane</keyword>
<evidence type="ECO:0000256" key="6">
    <source>
        <dbReference type="ARBA" id="ARBA00022692"/>
    </source>
</evidence>
<proteinExistence type="inferred from homology"/>
<evidence type="ECO:0000313" key="11">
    <source>
        <dbReference type="EMBL" id="VFJ48619.1"/>
    </source>
</evidence>
<dbReference type="InterPro" id="IPR007690">
    <property type="entry name" value="T2SS_GspM"/>
</dbReference>
<keyword evidence="8 10" id="KW-1133">Transmembrane helix</keyword>
<evidence type="ECO:0000256" key="8">
    <source>
        <dbReference type="ARBA" id="ARBA00022989"/>
    </source>
</evidence>
<dbReference type="AlphaFoldDB" id="A0A450S9E1"/>
<evidence type="ECO:0000256" key="10">
    <source>
        <dbReference type="SAM" id="Phobius"/>
    </source>
</evidence>
<dbReference type="Pfam" id="PF04612">
    <property type="entry name" value="T2SSM"/>
    <property type="match status" value="1"/>
</dbReference>
<keyword evidence="6 10" id="KW-0812">Transmembrane</keyword>
<comment type="similarity">
    <text evidence="2">Belongs to the GSP M family.</text>
</comment>
<dbReference type="InterPro" id="IPR023229">
    <property type="entry name" value="T2SS_M_periplasmic_sf"/>
</dbReference>
<evidence type="ECO:0000256" key="9">
    <source>
        <dbReference type="ARBA" id="ARBA00023136"/>
    </source>
</evidence>
<name>A0A450S9E1_9GAMM</name>
<keyword evidence="3" id="KW-0813">Transport</keyword>
<dbReference type="GO" id="GO:0015628">
    <property type="term" value="P:protein secretion by the type II secretion system"/>
    <property type="evidence" value="ECO:0007669"/>
    <property type="project" value="InterPro"/>
</dbReference>
<evidence type="ECO:0000256" key="3">
    <source>
        <dbReference type="ARBA" id="ARBA00022448"/>
    </source>
</evidence>